<accession>A0A6C0DVF0</accession>
<evidence type="ECO:0000256" key="1">
    <source>
        <dbReference type="SAM" id="MobiDB-lite"/>
    </source>
</evidence>
<name>A0A6C0DVF0_9ZZZZ</name>
<dbReference type="EMBL" id="MN739677">
    <property type="protein sequence ID" value="QHT20442.1"/>
    <property type="molecule type" value="Genomic_DNA"/>
</dbReference>
<organism evidence="2">
    <name type="scientific">viral metagenome</name>
    <dbReference type="NCBI Taxonomy" id="1070528"/>
    <lineage>
        <taxon>unclassified sequences</taxon>
        <taxon>metagenomes</taxon>
        <taxon>organismal metagenomes</taxon>
    </lineage>
</organism>
<feature type="region of interest" description="Disordered" evidence="1">
    <location>
        <begin position="1"/>
        <end position="47"/>
    </location>
</feature>
<proteinExistence type="predicted"/>
<evidence type="ECO:0000313" key="2">
    <source>
        <dbReference type="EMBL" id="QHT20442.1"/>
    </source>
</evidence>
<reference evidence="2" key="1">
    <citation type="journal article" date="2020" name="Nature">
        <title>Giant virus diversity and host interactions through global metagenomics.</title>
        <authorList>
            <person name="Schulz F."/>
            <person name="Roux S."/>
            <person name="Paez-Espino D."/>
            <person name="Jungbluth S."/>
            <person name="Walsh D.A."/>
            <person name="Denef V.J."/>
            <person name="McMahon K.D."/>
            <person name="Konstantinidis K.T."/>
            <person name="Eloe-Fadrosh E.A."/>
            <person name="Kyrpides N.C."/>
            <person name="Woyke T."/>
        </authorList>
    </citation>
    <scope>NUCLEOTIDE SEQUENCE</scope>
    <source>
        <strain evidence="2">GVMAG-M-3300023174-60</strain>
    </source>
</reference>
<feature type="compositionally biased region" description="Basic residues" evidence="1">
    <location>
        <begin position="1"/>
        <end position="39"/>
    </location>
</feature>
<dbReference type="AlphaFoldDB" id="A0A6C0DVF0"/>
<protein>
    <submittedName>
        <fullName evidence="2">Uncharacterized protein</fullName>
    </submittedName>
</protein>
<sequence>MPVKGKYRRRSTKSKLRSNRTHRNRTYRNRTHRKQRRMRGGNYEKDVTTGTLEGTAIKPLNKIVVALPGYGTMSGSAYVRLMMDIDRNGKDIYD</sequence>